<dbReference type="GO" id="GO:0003676">
    <property type="term" value="F:nucleic acid binding"/>
    <property type="evidence" value="ECO:0007669"/>
    <property type="project" value="InterPro"/>
</dbReference>
<comment type="caution">
    <text evidence="2">The sequence shown here is derived from an EMBL/GenBank/DDBJ whole genome shotgun (WGS) entry which is preliminary data.</text>
</comment>
<dbReference type="AlphaFoldDB" id="A0AAW0JDH5"/>
<dbReference type="InterPro" id="IPR036397">
    <property type="entry name" value="RNaseH_sf"/>
</dbReference>
<dbReference type="InterPro" id="IPR044730">
    <property type="entry name" value="RNase_H-like_dom_plant"/>
</dbReference>
<dbReference type="InterPro" id="IPR002156">
    <property type="entry name" value="RNaseH_domain"/>
</dbReference>
<dbReference type="PANTHER" id="PTHR47723:SF13">
    <property type="entry name" value="PUTATIVE-RELATED"/>
    <property type="match status" value="1"/>
</dbReference>
<dbReference type="Gene3D" id="3.30.420.10">
    <property type="entry name" value="Ribonuclease H-like superfamily/Ribonuclease H"/>
    <property type="match status" value="1"/>
</dbReference>
<organism evidence="2 3">
    <name type="scientific">Quercus suber</name>
    <name type="common">Cork oak</name>
    <dbReference type="NCBI Taxonomy" id="58331"/>
    <lineage>
        <taxon>Eukaryota</taxon>
        <taxon>Viridiplantae</taxon>
        <taxon>Streptophyta</taxon>
        <taxon>Embryophyta</taxon>
        <taxon>Tracheophyta</taxon>
        <taxon>Spermatophyta</taxon>
        <taxon>Magnoliopsida</taxon>
        <taxon>eudicotyledons</taxon>
        <taxon>Gunneridae</taxon>
        <taxon>Pentapetalae</taxon>
        <taxon>rosids</taxon>
        <taxon>fabids</taxon>
        <taxon>Fagales</taxon>
        <taxon>Fagaceae</taxon>
        <taxon>Quercus</taxon>
    </lineage>
</organism>
<sequence>ITYHTTCPLCQNHEESISHLLRDCSFALKFWKGLGTPQIFSNFLHLNLLDWIKQNCLCSNQILANGFSWNIQFPFAIWCLWRHRNNVVFENAPVNPNLHLMCIQLAREFFYCVSKRQKIKNYSINPNCWNKPDQGWFKLNSDGASQGNPGRAGGGGLIRDHDGKWVKGFMRNIGQATSVATEFWALRDGLMLAAQLGINHLHVELDAQVVVNLVLSKKVINNSCAALLNDCRYLLEQFQHVKVTHVFREANRCTDNLARVGYSFPGNFVVLNAPPNDSLCNILNVDADGLYTLRLSARTSPFMAS</sequence>
<keyword evidence="3" id="KW-1185">Reference proteome</keyword>
<protein>
    <submittedName>
        <fullName evidence="2">Ribonuclease h protein</fullName>
    </submittedName>
</protein>
<feature type="non-terminal residue" evidence="2">
    <location>
        <position position="1"/>
    </location>
</feature>
<dbReference type="GO" id="GO:0004523">
    <property type="term" value="F:RNA-DNA hybrid ribonuclease activity"/>
    <property type="evidence" value="ECO:0007669"/>
    <property type="project" value="InterPro"/>
</dbReference>
<dbReference type="PANTHER" id="PTHR47723">
    <property type="entry name" value="OS05G0353850 PROTEIN"/>
    <property type="match status" value="1"/>
</dbReference>
<dbReference type="InterPro" id="IPR053151">
    <property type="entry name" value="RNase_H-like"/>
</dbReference>
<evidence type="ECO:0000313" key="2">
    <source>
        <dbReference type="EMBL" id="KAK7824810.1"/>
    </source>
</evidence>
<reference evidence="2 3" key="1">
    <citation type="journal article" date="2018" name="Sci. Data">
        <title>The draft genome sequence of cork oak.</title>
        <authorList>
            <person name="Ramos A.M."/>
            <person name="Usie A."/>
            <person name="Barbosa P."/>
            <person name="Barros P.M."/>
            <person name="Capote T."/>
            <person name="Chaves I."/>
            <person name="Simoes F."/>
            <person name="Abreu I."/>
            <person name="Carrasquinho I."/>
            <person name="Faro C."/>
            <person name="Guimaraes J.B."/>
            <person name="Mendonca D."/>
            <person name="Nobrega F."/>
            <person name="Rodrigues L."/>
            <person name="Saibo N.J.M."/>
            <person name="Varela M.C."/>
            <person name="Egas C."/>
            <person name="Matos J."/>
            <person name="Miguel C.M."/>
            <person name="Oliveira M.M."/>
            <person name="Ricardo C.P."/>
            <person name="Goncalves S."/>
        </authorList>
    </citation>
    <scope>NUCLEOTIDE SEQUENCE [LARGE SCALE GENOMIC DNA]</scope>
    <source>
        <strain evidence="3">cv. HL8</strain>
    </source>
</reference>
<proteinExistence type="predicted"/>
<feature type="domain" description="RNase H type-1" evidence="1">
    <location>
        <begin position="133"/>
        <end position="263"/>
    </location>
</feature>
<evidence type="ECO:0000259" key="1">
    <source>
        <dbReference type="PROSITE" id="PS50879"/>
    </source>
</evidence>
<dbReference type="CDD" id="cd06222">
    <property type="entry name" value="RNase_H_like"/>
    <property type="match status" value="1"/>
</dbReference>
<evidence type="ECO:0000313" key="3">
    <source>
        <dbReference type="Proteomes" id="UP000237347"/>
    </source>
</evidence>
<dbReference type="PROSITE" id="PS50879">
    <property type="entry name" value="RNASE_H_1"/>
    <property type="match status" value="1"/>
</dbReference>
<gene>
    <name evidence="2" type="ORF">CFP56_034024</name>
</gene>
<dbReference type="InterPro" id="IPR012337">
    <property type="entry name" value="RNaseH-like_sf"/>
</dbReference>
<dbReference type="SUPFAM" id="SSF53098">
    <property type="entry name" value="Ribonuclease H-like"/>
    <property type="match status" value="1"/>
</dbReference>
<accession>A0AAW0JDH5</accession>
<dbReference type="Pfam" id="PF13456">
    <property type="entry name" value="RVT_3"/>
    <property type="match status" value="1"/>
</dbReference>
<dbReference type="Proteomes" id="UP000237347">
    <property type="component" value="Unassembled WGS sequence"/>
</dbReference>
<dbReference type="EMBL" id="PKMF04000592">
    <property type="protein sequence ID" value="KAK7824810.1"/>
    <property type="molecule type" value="Genomic_DNA"/>
</dbReference>
<name>A0AAW0JDH5_QUESU</name>